<dbReference type="AlphaFoldDB" id="A0A811UPM5"/>
<dbReference type="EMBL" id="CAJHJT010000012">
    <property type="protein sequence ID" value="CAD7000681.1"/>
    <property type="molecule type" value="Genomic_DNA"/>
</dbReference>
<evidence type="ECO:0000313" key="1">
    <source>
        <dbReference type="EMBL" id="CAD7000681.1"/>
    </source>
</evidence>
<name>A0A811UPM5_CERCA</name>
<accession>A0A811UPM5</accession>
<organism evidence="1 2">
    <name type="scientific">Ceratitis capitata</name>
    <name type="common">Mediterranean fruit fly</name>
    <name type="synonym">Tephritis capitata</name>
    <dbReference type="NCBI Taxonomy" id="7213"/>
    <lineage>
        <taxon>Eukaryota</taxon>
        <taxon>Metazoa</taxon>
        <taxon>Ecdysozoa</taxon>
        <taxon>Arthropoda</taxon>
        <taxon>Hexapoda</taxon>
        <taxon>Insecta</taxon>
        <taxon>Pterygota</taxon>
        <taxon>Neoptera</taxon>
        <taxon>Endopterygota</taxon>
        <taxon>Diptera</taxon>
        <taxon>Brachycera</taxon>
        <taxon>Muscomorpha</taxon>
        <taxon>Tephritoidea</taxon>
        <taxon>Tephritidae</taxon>
        <taxon>Ceratitis</taxon>
        <taxon>Ceratitis</taxon>
    </lineage>
</organism>
<evidence type="ECO:0000313" key="2">
    <source>
        <dbReference type="Proteomes" id="UP000606786"/>
    </source>
</evidence>
<sequence>AFAGIVNYLQNCNSTLTSLPNTYAYSYFQGQICARHQIQGGEKDILSKTGVTGMWHVASAREE</sequence>
<gene>
    <name evidence="1" type="ORF">CCAP1982_LOCUS9155</name>
</gene>
<protein>
    <submittedName>
        <fullName evidence="1">(Mediterranean fruit fly) hypothetical protein</fullName>
    </submittedName>
</protein>
<proteinExistence type="predicted"/>
<comment type="caution">
    <text evidence="1">The sequence shown here is derived from an EMBL/GenBank/DDBJ whole genome shotgun (WGS) entry which is preliminary data.</text>
</comment>
<feature type="non-terminal residue" evidence="1">
    <location>
        <position position="63"/>
    </location>
</feature>
<dbReference type="Proteomes" id="UP000606786">
    <property type="component" value="Unassembled WGS sequence"/>
</dbReference>
<reference evidence="1" key="1">
    <citation type="submission" date="2020-11" db="EMBL/GenBank/DDBJ databases">
        <authorList>
            <person name="Whitehead M."/>
        </authorList>
    </citation>
    <scope>NUCLEOTIDE SEQUENCE</scope>
    <source>
        <strain evidence="1">EGII</strain>
    </source>
</reference>
<feature type="non-terminal residue" evidence="1">
    <location>
        <position position="1"/>
    </location>
</feature>
<keyword evidence="2" id="KW-1185">Reference proteome</keyword>